<protein>
    <submittedName>
        <fullName evidence="1">Uncharacterized protein</fullName>
    </submittedName>
</protein>
<dbReference type="Proteomes" id="UP000177565">
    <property type="component" value="Unassembled WGS sequence"/>
</dbReference>
<proteinExistence type="predicted"/>
<reference evidence="1 2" key="1">
    <citation type="journal article" date="2016" name="Nat. Commun.">
        <title>Thousands of microbial genomes shed light on interconnected biogeochemical processes in an aquifer system.</title>
        <authorList>
            <person name="Anantharaman K."/>
            <person name="Brown C.T."/>
            <person name="Hug L.A."/>
            <person name="Sharon I."/>
            <person name="Castelle C.J."/>
            <person name="Probst A.J."/>
            <person name="Thomas B.C."/>
            <person name="Singh A."/>
            <person name="Wilkins M.J."/>
            <person name="Karaoz U."/>
            <person name="Brodie E.L."/>
            <person name="Williams K.H."/>
            <person name="Hubbard S.S."/>
            <person name="Banfield J.F."/>
        </authorList>
    </citation>
    <scope>NUCLEOTIDE SEQUENCE [LARGE SCALE GENOMIC DNA]</scope>
</reference>
<gene>
    <name evidence="1" type="ORF">A3C06_01990</name>
</gene>
<evidence type="ECO:0000313" key="1">
    <source>
        <dbReference type="EMBL" id="OHA25974.1"/>
    </source>
</evidence>
<evidence type="ECO:0000313" key="2">
    <source>
        <dbReference type="Proteomes" id="UP000177565"/>
    </source>
</evidence>
<sequence>MRQRPKSRINALLRPQRKQRRTIREENLGFFCDRATVDVFAMIFSPEKLFALGFACTPLAYESKNFTG</sequence>
<organism evidence="1 2">
    <name type="scientific">Candidatus Taylorbacteria bacterium RIFCSPHIGHO2_02_FULL_46_13</name>
    <dbReference type="NCBI Taxonomy" id="1802312"/>
    <lineage>
        <taxon>Bacteria</taxon>
        <taxon>Candidatus Tayloriibacteriota</taxon>
    </lineage>
</organism>
<dbReference type="AlphaFoldDB" id="A0A1G2MQE1"/>
<name>A0A1G2MQE1_9BACT</name>
<comment type="caution">
    <text evidence="1">The sequence shown here is derived from an EMBL/GenBank/DDBJ whole genome shotgun (WGS) entry which is preliminary data.</text>
</comment>
<accession>A0A1G2MQE1</accession>
<dbReference type="EMBL" id="MHRQ01000029">
    <property type="protein sequence ID" value="OHA25974.1"/>
    <property type="molecule type" value="Genomic_DNA"/>
</dbReference>